<dbReference type="Gene3D" id="3.30.450.20">
    <property type="entry name" value="PAS domain"/>
    <property type="match status" value="1"/>
</dbReference>
<keyword evidence="1" id="KW-0175">Coiled coil</keyword>
<protein>
    <submittedName>
        <fullName evidence="2">Chemotaxis protein</fullName>
    </submittedName>
</protein>
<evidence type="ECO:0000256" key="1">
    <source>
        <dbReference type="SAM" id="Coils"/>
    </source>
</evidence>
<sequence length="426" mass="46822">MTGPHSSPHRPSQGEAPFAAEELFFSRTDPRGVIQAGNTVFQRVSDHPWNKLLGAPHKIIRHKDMPRGAFHLMWAAIKGGDPVGVYVKNHARDGLHYWVFAIVVPLKDGFLSVRLKPLSPLLQEVEADYAALAARERANDLAPEAAEALLLERLAEHGHRGYRTFMTHALAAEMEARDARLGRHSPPWLGPFRTMLEAVSDVSEQTRELSAVFESIRGIPYNMRILASRLEAAGGPISVISANYGILSEEISGWMRSFAGGDGGAFSDIRDAVERALFVQCAACLLEEMGERFAAEEGLQGHVDVAAETRMLADQGRAFAAAAEDGVAQVARKAEKFSQAVRDMKRLITGLGATRMMCKIEGARLRNSGDNLVSVIRQLDQFQENIEERLQRINERNRMVQRMAETLTGGPAETGPAERAARLAAE</sequence>
<dbReference type="SUPFAM" id="SSF55785">
    <property type="entry name" value="PYP-like sensor domain (PAS domain)"/>
    <property type="match status" value="1"/>
</dbReference>
<proteinExistence type="predicted"/>
<dbReference type="AlphaFoldDB" id="A0A8J7D0M5"/>
<dbReference type="Proteomes" id="UP000609121">
    <property type="component" value="Unassembled WGS sequence"/>
</dbReference>
<evidence type="ECO:0000313" key="3">
    <source>
        <dbReference type="Proteomes" id="UP000609121"/>
    </source>
</evidence>
<dbReference type="InterPro" id="IPR035965">
    <property type="entry name" value="PAS-like_dom_sf"/>
</dbReference>
<evidence type="ECO:0000313" key="2">
    <source>
        <dbReference type="EMBL" id="MBE3639658.1"/>
    </source>
</evidence>
<dbReference type="EMBL" id="JACVXA010000054">
    <property type="protein sequence ID" value="MBE3639658.1"/>
    <property type="molecule type" value="Genomic_DNA"/>
</dbReference>
<feature type="coiled-coil region" evidence="1">
    <location>
        <begin position="376"/>
        <end position="403"/>
    </location>
</feature>
<name>A0A8J7D0M5_9RHOB</name>
<gene>
    <name evidence="2" type="ORF">ICN82_15765</name>
</gene>
<organism evidence="2 3">
    <name type="scientific">Mangrovicoccus algicola</name>
    <dbReference type="NCBI Taxonomy" id="2771008"/>
    <lineage>
        <taxon>Bacteria</taxon>
        <taxon>Pseudomonadati</taxon>
        <taxon>Pseudomonadota</taxon>
        <taxon>Alphaproteobacteria</taxon>
        <taxon>Rhodobacterales</taxon>
        <taxon>Paracoccaceae</taxon>
        <taxon>Mangrovicoccus</taxon>
    </lineage>
</organism>
<comment type="caution">
    <text evidence="2">The sequence shown here is derived from an EMBL/GenBank/DDBJ whole genome shotgun (WGS) entry which is preliminary data.</text>
</comment>
<accession>A0A8J7D0M5</accession>
<keyword evidence="3" id="KW-1185">Reference proteome</keyword>
<reference evidence="2" key="1">
    <citation type="submission" date="2020-09" db="EMBL/GenBank/DDBJ databases">
        <title>A novel bacterium of genus Mangrovicoccus, isolated from South China Sea.</title>
        <authorList>
            <person name="Huang H."/>
            <person name="Mo K."/>
            <person name="Hu Y."/>
        </authorList>
    </citation>
    <scope>NUCLEOTIDE SEQUENCE</scope>
    <source>
        <strain evidence="2">HB182678</strain>
    </source>
</reference>
<dbReference type="RefSeq" id="WP_193184527.1">
    <property type="nucleotide sequence ID" value="NZ_JACVXA010000054.1"/>
</dbReference>